<proteinExistence type="inferred from homology"/>
<evidence type="ECO:0000259" key="4">
    <source>
        <dbReference type="Pfam" id="PF22725"/>
    </source>
</evidence>
<dbReference type="Pfam" id="PF01408">
    <property type="entry name" value="GFO_IDH_MocA"/>
    <property type="match status" value="1"/>
</dbReference>
<dbReference type="PANTHER" id="PTHR43708:SF5">
    <property type="entry name" value="CONSERVED EXPRESSED OXIDOREDUCTASE (EUROFUNG)-RELATED"/>
    <property type="match status" value="1"/>
</dbReference>
<dbReference type="SUPFAM" id="SSF55347">
    <property type="entry name" value="Glyceraldehyde-3-phosphate dehydrogenase-like, C-terminal domain"/>
    <property type="match status" value="1"/>
</dbReference>
<comment type="caution">
    <text evidence="5">The sequence shown here is derived from an EMBL/GenBank/DDBJ whole genome shotgun (WGS) entry which is preliminary data.</text>
</comment>
<dbReference type="InterPro" id="IPR051317">
    <property type="entry name" value="Gfo/Idh/MocA_oxidoreduct"/>
</dbReference>
<dbReference type="InterPro" id="IPR000683">
    <property type="entry name" value="Gfo/Idh/MocA-like_OxRdtase_N"/>
</dbReference>
<dbReference type="Proteomes" id="UP001596047">
    <property type="component" value="Unassembled WGS sequence"/>
</dbReference>
<evidence type="ECO:0000256" key="1">
    <source>
        <dbReference type="ARBA" id="ARBA00010928"/>
    </source>
</evidence>
<accession>A0ABW0VU35</accession>
<dbReference type="InterPro" id="IPR036291">
    <property type="entry name" value="NAD(P)-bd_dom_sf"/>
</dbReference>
<evidence type="ECO:0000256" key="2">
    <source>
        <dbReference type="ARBA" id="ARBA00023002"/>
    </source>
</evidence>
<evidence type="ECO:0000313" key="6">
    <source>
        <dbReference type="Proteomes" id="UP001596047"/>
    </source>
</evidence>
<feature type="domain" description="GFO/IDH/MocA-like oxidoreductase" evidence="4">
    <location>
        <begin position="135"/>
        <end position="249"/>
    </location>
</feature>
<sequence>MKKFKVGLVGAGGVTELHLEGYKGAPELIEFTAICDSNPDMLKLRADKYGIPKRFTNLDEFIQGSGVDVVVVCTPTSVRKQVVFPLLEAGFPLFVEKPFSDTLSEAAEITEKAKQLGIPVAVNQNFRRHYPFDIVKKLVADHTIGKVTMINFNNMFFRQDAGWRLDCERHALSVMGIHWFDGFRQVLGCEAESVVSLMRSSEAIHCKGETDATVQIKFENGAIVTYTQSFSSMIGRTEMIVIGETGTLRCDHSYVELYRQGAREPSVRWDHRFSREENSLENIKQLFTWIETGKEAANSAEDNLKIVAMLDAAYVSAKENRIVQLRGGVLV</sequence>
<dbReference type="PANTHER" id="PTHR43708">
    <property type="entry name" value="CONSERVED EXPRESSED OXIDOREDUCTASE (EUROFUNG)"/>
    <property type="match status" value="1"/>
</dbReference>
<keyword evidence="6" id="KW-1185">Reference proteome</keyword>
<dbReference type="Gene3D" id="3.30.360.10">
    <property type="entry name" value="Dihydrodipicolinate Reductase, domain 2"/>
    <property type="match status" value="1"/>
</dbReference>
<gene>
    <name evidence="5" type="ORF">ACFPYJ_02800</name>
</gene>
<dbReference type="SUPFAM" id="SSF51735">
    <property type="entry name" value="NAD(P)-binding Rossmann-fold domains"/>
    <property type="match status" value="1"/>
</dbReference>
<name>A0ABW0VU35_9BACL</name>
<feature type="domain" description="Gfo/Idh/MocA-like oxidoreductase N-terminal" evidence="3">
    <location>
        <begin position="4"/>
        <end position="123"/>
    </location>
</feature>
<evidence type="ECO:0000259" key="3">
    <source>
        <dbReference type="Pfam" id="PF01408"/>
    </source>
</evidence>
<dbReference type="EMBL" id="JBHSOW010000015">
    <property type="protein sequence ID" value="MFC5648056.1"/>
    <property type="molecule type" value="Genomic_DNA"/>
</dbReference>
<dbReference type="Pfam" id="PF22725">
    <property type="entry name" value="GFO_IDH_MocA_C3"/>
    <property type="match status" value="1"/>
</dbReference>
<dbReference type="Gene3D" id="3.40.50.720">
    <property type="entry name" value="NAD(P)-binding Rossmann-like Domain"/>
    <property type="match status" value="1"/>
</dbReference>
<keyword evidence="2" id="KW-0560">Oxidoreductase</keyword>
<protein>
    <submittedName>
        <fullName evidence="5">Gfo/Idh/MocA family protein</fullName>
    </submittedName>
</protein>
<comment type="similarity">
    <text evidence="1">Belongs to the Gfo/Idh/MocA family.</text>
</comment>
<reference evidence="6" key="1">
    <citation type="journal article" date="2019" name="Int. J. Syst. Evol. Microbiol.">
        <title>The Global Catalogue of Microorganisms (GCM) 10K type strain sequencing project: providing services to taxonomists for standard genome sequencing and annotation.</title>
        <authorList>
            <consortium name="The Broad Institute Genomics Platform"/>
            <consortium name="The Broad Institute Genome Sequencing Center for Infectious Disease"/>
            <person name="Wu L."/>
            <person name="Ma J."/>
        </authorList>
    </citation>
    <scope>NUCLEOTIDE SEQUENCE [LARGE SCALE GENOMIC DNA]</scope>
    <source>
        <strain evidence="6">CGMCC 1.3240</strain>
    </source>
</reference>
<evidence type="ECO:0000313" key="5">
    <source>
        <dbReference type="EMBL" id="MFC5648056.1"/>
    </source>
</evidence>
<dbReference type="InterPro" id="IPR055170">
    <property type="entry name" value="GFO_IDH_MocA-like_dom"/>
</dbReference>
<dbReference type="RefSeq" id="WP_379186523.1">
    <property type="nucleotide sequence ID" value="NZ_JBHSOW010000015.1"/>
</dbReference>
<organism evidence="5 6">
    <name type="scientific">Paenibacillus solisilvae</name>
    <dbReference type="NCBI Taxonomy" id="2486751"/>
    <lineage>
        <taxon>Bacteria</taxon>
        <taxon>Bacillati</taxon>
        <taxon>Bacillota</taxon>
        <taxon>Bacilli</taxon>
        <taxon>Bacillales</taxon>
        <taxon>Paenibacillaceae</taxon>
        <taxon>Paenibacillus</taxon>
    </lineage>
</organism>